<dbReference type="InterPro" id="IPR006097">
    <property type="entry name" value="Glu/Leu/Phe/Val/Trp_DH_dimer"/>
</dbReference>
<evidence type="ECO:0000256" key="3">
    <source>
        <dbReference type="ARBA" id="ARBA00023002"/>
    </source>
</evidence>
<dbReference type="InterPro" id="IPR036291">
    <property type="entry name" value="NAD(P)-bd_dom_sf"/>
</dbReference>
<evidence type="ECO:0000256" key="2">
    <source>
        <dbReference type="ARBA" id="ARBA00012889"/>
    </source>
</evidence>
<evidence type="ECO:0000313" key="10">
    <source>
        <dbReference type="Proteomes" id="UP001158576"/>
    </source>
</evidence>
<dbReference type="InterPro" id="IPR006096">
    <property type="entry name" value="Glu/Leu/Phe/Val/Trp_DH_C"/>
</dbReference>
<dbReference type="InterPro" id="IPR046346">
    <property type="entry name" value="Aminoacid_DH-like_N_sf"/>
</dbReference>
<evidence type="ECO:0000256" key="1">
    <source>
        <dbReference type="ARBA" id="ARBA00006382"/>
    </source>
</evidence>
<comment type="similarity">
    <text evidence="1 7">Belongs to the Glu/Leu/Phe/Val dehydrogenases family.</text>
</comment>
<evidence type="ECO:0000259" key="8">
    <source>
        <dbReference type="SMART" id="SM00839"/>
    </source>
</evidence>
<dbReference type="Proteomes" id="UP001158576">
    <property type="component" value="Chromosome 2"/>
</dbReference>
<dbReference type="Pfam" id="PF02812">
    <property type="entry name" value="ELFV_dehydrog_N"/>
    <property type="match status" value="1"/>
</dbReference>
<organism evidence="9 10">
    <name type="scientific">Oikopleura dioica</name>
    <name type="common">Tunicate</name>
    <dbReference type="NCBI Taxonomy" id="34765"/>
    <lineage>
        <taxon>Eukaryota</taxon>
        <taxon>Metazoa</taxon>
        <taxon>Chordata</taxon>
        <taxon>Tunicata</taxon>
        <taxon>Appendicularia</taxon>
        <taxon>Copelata</taxon>
        <taxon>Oikopleuridae</taxon>
        <taxon>Oikopleura</taxon>
    </lineage>
</organism>
<name>A0ABN7SXK0_OIKDI</name>
<gene>
    <name evidence="9" type="ORF">OKIOD_LOCUS13142</name>
</gene>
<dbReference type="Gene3D" id="3.40.50.10860">
    <property type="entry name" value="Leucine Dehydrogenase, chain A, domain 1"/>
    <property type="match status" value="1"/>
</dbReference>
<dbReference type="SUPFAM" id="SSF51735">
    <property type="entry name" value="NAD(P)-binding Rossmann-fold domains"/>
    <property type="match status" value="1"/>
</dbReference>
<dbReference type="EMBL" id="OU015567">
    <property type="protein sequence ID" value="CAG5109908.1"/>
    <property type="molecule type" value="Genomic_DNA"/>
</dbReference>
<dbReference type="SMART" id="SM00839">
    <property type="entry name" value="ELFV_dehydrog"/>
    <property type="match status" value="1"/>
</dbReference>
<keyword evidence="10" id="KW-1185">Reference proteome</keyword>
<dbReference type="PANTHER" id="PTHR11606:SF13">
    <property type="entry name" value="GLUTAMATE DEHYDROGENASE 1, MITOCHONDRIAL"/>
    <property type="match status" value="1"/>
</dbReference>
<feature type="domain" description="Glutamate/phenylalanine/leucine/valine/L-tryptophan dehydrogenase C-terminal" evidence="8">
    <location>
        <begin position="373"/>
        <end position="663"/>
    </location>
</feature>
<dbReference type="PRINTS" id="PR00082">
    <property type="entry name" value="GLFDHDRGNASE"/>
</dbReference>
<evidence type="ECO:0000256" key="6">
    <source>
        <dbReference type="ARBA" id="ARBA00048577"/>
    </source>
</evidence>
<dbReference type="CDD" id="cd01076">
    <property type="entry name" value="NAD_bind_1_Glu_DH"/>
    <property type="match status" value="1"/>
</dbReference>
<dbReference type="InterPro" id="IPR033922">
    <property type="entry name" value="NAD_bind_Glu_DH"/>
</dbReference>
<keyword evidence="3 7" id="KW-0560">Oxidoreductase</keyword>
<proteinExistence type="inferred from homology"/>
<evidence type="ECO:0000256" key="4">
    <source>
        <dbReference type="ARBA" id="ARBA00040147"/>
    </source>
</evidence>
<dbReference type="Gene3D" id="3.40.50.720">
    <property type="entry name" value="NAD(P)-binding Rossmann-like Domain"/>
    <property type="match status" value="1"/>
</dbReference>
<dbReference type="PANTHER" id="PTHR11606">
    <property type="entry name" value="GLUTAMATE DEHYDROGENASE"/>
    <property type="match status" value="1"/>
</dbReference>
<dbReference type="SUPFAM" id="SSF53223">
    <property type="entry name" value="Aminoacid dehydrogenase-like, N-terminal domain"/>
    <property type="match status" value="1"/>
</dbReference>
<dbReference type="EC" id="1.4.1.3" evidence="2"/>
<comment type="catalytic activity">
    <reaction evidence="5">
        <text>L-glutamate + NAD(+) + H2O = 2-oxoglutarate + NH4(+) + NADH + H(+)</text>
        <dbReference type="Rhea" id="RHEA:15133"/>
        <dbReference type="ChEBI" id="CHEBI:15377"/>
        <dbReference type="ChEBI" id="CHEBI:15378"/>
        <dbReference type="ChEBI" id="CHEBI:16810"/>
        <dbReference type="ChEBI" id="CHEBI:28938"/>
        <dbReference type="ChEBI" id="CHEBI:29985"/>
        <dbReference type="ChEBI" id="CHEBI:57540"/>
        <dbReference type="ChEBI" id="CHEBI:57945"/>
        <dbReference type="EC" id="1.4.1.3"/>
    </reaction>
</comment>
<evidence type="ECO:0000313" key="9">
    <source>
        <dbReference type="EMBL" id="CAG5109908.1"/>
    </source>
</evidence>
<evidence type="ECO:0000256" key="5">
    <source>
        <dbReference type="ARBA" id="ARBA00047867"/>
    </source>
</evidence>
<sequence length="665" mass="73501">MESSFREHRRDLRQVALVILDGVEINAKNKQESIKTGVGILDLIENHSIIGLAREHIGTWAQCVTKETAKAVEELSFAKKMYNLMVGKVSNFVQLESFIKKEASSGNKKVEKKIQRGILNYSLIDTNNNHIFKKMSLSNTIKRALSASPKVLAADNPKFYAMVLDFTQSSADILEKELLKQNELKIGHDLQMREDQVKAMERTVDQKKKTIEGIFDFMLPCKSIIETNFRVRMDDGSHKVFSGYRAQHSHHRLPTKGGMRYAPDVDMDEVKALAALMTWKCAACDVPFGGGKAGITLDSKAYSVAELERITRAFAQQLNKHGFLGPAVDVPAPDMYTGEREMAWMANEYQRLNPTDLNAPACVTGKPISQGGVHGRVSATGRGVFHGTDLFINNQKYCDMIGLTTGWEGKTFVMQGFGNVGFHSARYFARKGAKCIGISEYNGDLFNENGIDILDLEDYKLKNGGSIVGYPGARAWNAETEGPLIEAECDILGVCAKEKVITADNAHKIKAKILSEGANGPITPKGHEILVKNNQLVIPDLYLNAGGVTVSYFEWLKNLNHVSYGRLTWQFTEDQNRAILGSVAQSLAAAGQNIPINASEELEKSIHGASEKDIVHSGLAFTMKRAGLKIMETADEFNLGLDVRTAAYISSLRKVYEVYSQAGFN</sequence>
<reference evidence="9 10" key="1">
    <citation type="submission" date="2021-04" db="EMBL/GenBank/DDBJ databases">
        <authorList>
            <person name="Bliznina A."/>
        </authorList>
    </citation>
    <scope>NUCLEOTIDE SEQUENCE [LARGE SCALE GENOMIC DNA]</scope>
</reference>
<comment type="catalytic activity">
    <reaction evidence="6">
        <text>L-glutamate + NADP(+) + H2O = 2-oxoglutarate + NH4(+) + NADPH + H(+)</text>
        <dbReference type="Rhea" id="RHEA:11612"/>
        <dbReference type="ChEBI" id="CHEBI:15377"/>
        <dbReference type="ChEBI" id="CHEBI:15378"/>
        <dbReference type="ChEBI" id="CHEBI:16810"/>
        <dbReference type="ChEBI" id="CHEBI:28938"/>
        <dbReference type="ChEBI" id="CHEBI:29985"/>
        <dbReference type="ChEBI" id="CHEBI:57783"/>
        <dbReference type="ChEBI" id="CHEBI:58349"/>
        <dbReference type="EC" id="1.4.1.3"/>
    </reaction>
</comment>
<protein>
    <recommendedName>
        <fullName evidence="4">Glutamate dehydrogenase 1, mitochondrial</fullName>
        <ecNumber evidence="2">1.4.1.3</ecNumber>
    </recommendedName>
</protein>
<accession>A0ABN7SXK0</accession>
<dbReference type="Pfam" id="PF00208">
    <property type="entry name" value="ELFV_dehydrog"/>
    <property type="match status" value="1"/>
</dbReference>
<evidence type="ECO:0000256" key="7">
    <source>
        <dbReference type="RuleBase" id="RU004417"/>
    </source>
</evidence>
<dbReference type="InterPro" id="IPR006095">
    <property type="entry name" value="Glu/Leu/Phe/Val/Trp_DH"/>
</dbReference>